<evidence type="ECO:0000256" key="1">
    <source>
        <dbReference type="SAM" id="MobiDB-lite"/>
    </source>
</evidence>
<name>A0A7C1NZL2_UNCC3</name>
<feature type="transmembrane region" description="Helical" evidence="2">
    <location>
        <begin position="24"/>
        <end position="45"/>
    </location>
</feature>
<evidence type="ECO:0000256" key="2">
    <source>
        <dbReference type="SAM" id="Phobius"/>
    </source>
</evidence>
<sequence length="219" mass="24099">MPEVVQQPAPQPQEGNKQKSKRSIFKYISMLEIVIILLGLAYVGYSYTTKDKEVASETNSSKKKATDKESEITKKILEQKLPEEEIENIKNDQSDQKAGSSVREAKTAAQVCVTILQSENKPPKSIFTSTDGCADYDFLLSKDYLTKLPSDPKPVLKEDSSNSVICIWAKGGESSQNHWVLSATDNAKVISADNSATKVSGGDIKTFDLESDPKECQKS</sequence>
<feature type="region of interest" description="Disordered" evidence="1">
    <location>
        <begin position="1"/>
        <end position="20"/>
    </location>
</feature>
<protein>
    <submittedName>
        <fullName evidence="3">Uncharacterized protein</fullName>
    </submittedName>
</protein>
<keyword evidence="2" id="KW-1133">Transmembrane helix</keyword>
<accession>A0A7C1NZL2</accession>
<proteinExistence type="predicted"/>
<keyword evidence="2" id="KW-0812">Transmembrane</keyword>
<keyword evidence="2" id="KW-0472">Membrane</keyword>
<dbReference type="AlphaFoldDB" id="A0A7C1NZL2"/>
<evidence type="ECO:0000313" key="3">
    <source>
        <dbReference type="EMBL" id="HEB13647.1"/>
    </source>
</evidence>
<feature type="compositionally biased region" description="Low complexity" evidence="1">
    <location>
        <begin position="1"/>
        <end position="14"/>
    </location>
</feature>
<dbReference type="Proteomes" id="UP000885695">
    <property type="component" value="Unassembled WGS sequence"/>
</dbReference>
<gene>
    <name evidence="3" type="ORF">ENI13_01560</name>
</gene>
<organism evidence="3">
    <name type="scientific">candidate division CPR3 bacterium</name>
    <dbReference type="NCBI Taxonomy" id="2268181"/>
    <lineage>
        <taxon>Bacteria</taxon>
        <taxon>Bacteria division CPR3</taxon>
    </lineage>
</organism>
<reference evidence="3" key="1">
    <citation type="journal article" date="2020" name="mSystems">
        <title>Genome- and Community-Level Interaction Insights into Carbon Utilization and Element Cycling Functions of Hydrothermarchaeota in Hydrothermal Sediment.</title>
        <authorList>
            <person name="Zhou Z."/>
            <person name="Liu Y."/>
            <person name="Xu W."/>
            <person name="Pan J."/>
            <person name="Luo Z.H."/>
            <person name="Li M."/>
        </authorList>
    </citation>
    <scope>NUCLEOTIDE SEQUENCE [LARGE SCALE GENOMIC DNA]</scope>
    <source>
        <strain evidence="3">HyVt-369</strain>
    </source>
</reference>
<dbReference type="EMBL" id="DRHL01000086">
    <property type="protein sequence ID" value="HEB13647.1"/>
    <property type="molecule type" value="Genomic_DNA"/>
</dbReference>
<comment type="caution">
    <text evidence="3">The sequence shown here is derived from an EMBL/GenBank/DDBJ whole genome shotgun (WGS) entry which is preliminary data.</text>
</comment>